<feature type="compositionally biased region" description="Basic and acidic residues" evidence="1">
    <location>
        <begin position="66"/>
        <end position="76"/>
    </location>
</feature>
<accession>A0A162PBN2</accession>
<protein>
    <submittedName>
        <fullName evidence="2">Uncharacterized protein</fullName>
    </submittedName>
</protein>
<evidence type="ECO:0000256" key="1">
    <source>
        <dbReference type="SAM" id="MobiDB-lite"/>
    </source>
</evidence>
<comment type="caution">
    <text evidence="2">The sequence shown here is derived from an EMBL/GenBank/DDBJ whole genome shotgun (WGS) entry which is preliminary data.</text>
</comment>
<keyword evidence="3" id="KW-1185">Reference proteome</keyword>
<proteinExistence type="predicted"/>
<dbReference type="EMBL" id="LRGB01000512">
    <property type="protein sequence ID" value="KZS18708.1"/>
    <property type="molecule type" value="Genomic_DNA"/>
</dbReference>
<organism evidence="2 3">
    <name type="scientific">Daphnia magna</name>
    <dbReference type="NCBI Taxonomy" id="35525"/>
    <lineage>
        <taxon>Eukaryota</taxon>
        <taxon>Metazoa</taxon>
        <taxon>Ecdysozoa</taxon>
        <taxon>Arthropoda</taxon>
        <taxon>Crustacea</taxon>
        <taxon>Branchiopoda</taxon>
        <taxon>Diplostraca</taxon>
        <taxon>Cladocera</taxon>
        <taxon>Anomopoda</taxon>
        <taxon>Daphniidae</taxon>
        <taxon>Daphnia</taxon>
    </lineage>
</organism>
<feature type="region of interest" description="Disordered" evidence="1">
    <location>
        <begin position="52"/>
        <end position="76"/>
    </location>
</feature>
<sequence>MSWKAHVKDAKTMFSSARWFAAGLEGLLGISAEESLHSILSTARKKEKKKQNSSCSDLFVRRKKKKGEDSSQPKDKNLQYWERNKYWSGFRGHWFSR</sequence>
<dbReference type="AlphaFoldDB" id="A0A162PBN2"/>
<dbReference type="Proteomes" id="UP000076858">
    <property type="component" value="Unassembled WGS sequence"/>
</dbReference>
<evidence type="ECO:0000313" key="2">
    <source>
        <dbReference type="EMBL" id="KZS18708.1"/>
    </source>
</evidence>
<name>A0A162PBN2_9CRUS</name>
<gene>
    <name evidence="2" type="ORF">APZ42_015284</name>
</gene>
<evidence type="ECO:0000313" key="3">
    <source>
        <dbReference type="Proteomes" id="UP000076858"/>
    </source>
</evidence>
<reference evidence="2 3" key="1">
    <citation type="submission" date="2016-03" db="EMBL/GenBank/DDBJ databases">
        <title>EvidentialGene: Evidence-directed Construction of Genes on Genomes.</title>
        <authorList>
            <person name="Gilbert D.G."/>
            <person name="Choi J.-H."/>
            <person name="Mockaitis K."/>
            <person name="Colbourne J."/>
            <person name="Pfrender M."/>
        </authorList>
    </citation>
    <scope>NUCLEOTIDE SEQUENCE [LARGE SCALE GENOMIC DNA]</scope>
    <source>
        <strain evidence="2 3">Xinb3</strain>
        <tissue evidence="2">Complete organism</tissue>
    </source>
</reference>